<reference evidence="1 2" key="1">
    <citation type="journal article" date="2021" name="Nat. Commun.">
        <title>Genetic determinants of endophytism in the Arabidopsis root mycobiome.</title>
        <authorList>
            <person name="Mesny F."/>
            <person name="Miyauchi S."/>
            <person name="Thiergart T."/>
            <person name="Pickel B."/>
            <person name="Atanasova L."/>
            <person name="Karlsson M."/>
            <person name="Huettel B."/>
            <person name="Barry K.W."/>
            <person name="Haridas S."/>
            <person name="Chen C."/>
            <person name="Bauer D."/>
            <person name="Andreopoulos W."/>
            <person name="Pangilinan J."/>
            <person name="LaButti K."/>
            <person name="Riley R."/>
            <person name="Lipzen A."/>
            <person name="Clum A."/>
            <person name="Drula E."/>
            <person name="Henrissat B."/>
            <person name="Kohler A."/>
            <person name="Grigoriev I.V."/>
            <person name="Martin F.M."/>
            <person name="Hacquard S."/>
        </authorList>
    </citation>
    <scope>NUCLEOTIDE SEQUENCE [LARGE SCALE GENOMIC DNA]</scope>
    <source>
        <strain evidence="1 2">MPI-SDFR-AT-0079</strain>
    </source>
</reference>
<organism evidence="1 2">
    <name type="scientific">Chaetomium tenue</name>
    <dbReference type="NCBI Taxonomy" id="1854479"/>
    <lineage>
        <taxon>Eukaryota</taxon>
        <taxon>Fungi</taxon>
        <taxon>Dikarya</taxon>
        <taxon>Ascomycota</taxon>
        <taxon>Pezizomycotina</taxon>
        <taxon>Sordariomycetes</taxon>
        <taxon>Sordariomycetidae</taxon>
        <taxon>Sordariales</taxon>
        <taxon>Chaetomiaceae</taxon>
        <taxon>Chaetomium</taxon>
    </lineage>
</organism>
<accession>A0ACB7PEA9</accession>
<proteinExistence type="predicted"/>
<keyword evidence="2" id="KW-1185">Reference proteome</keyword>
<sequence>MPDLTSKTWLNSSESGGDNENVVNWVALVISLVALLGTFAQVFQQYIASAAGYSNCGESVMGRWHTSKKRKFRATELRFEVEFETPVFFVCPTTNERGPIKNRPITFVSGTPDSLRETRALLPQEEEAQRQSLQESTVHTADNERASWVVLLSQLQSMEKESQQWQLDHYKANPPQALPHVDFRKHTLAVALQAKRRSWDTMPASVKKPYATTTMCHLLEIVAMMGIHWKEFDRSRERYRAEGNGYILTGANVSDLGIMFTLQVTGKSRFRENRVIPVDEVKELCCGYVSTLFQQSKDTRRVEVLDAENKNDKDTKDLSFLQLGSLDEIAETMVLIECNTDTAKYFRSSDAKHGHLFPVPFELVGMLGKTLHIRNSGFRMLPNPTPYHWDKNFFNMRRLVREYWKKITDTDIDVPWNEQIRQLTEDADMLVRALDVDKKSKTPGYSMPLLNTLHDVLDQCDDFLKNSDRDLVRMVVREHFQEVMKMINDKSGADFDFDTKSTRTGGGGGGGGRQLTEHFDELTAASPELRQEAFMELYFFKVLRQVRARAVMSYGRRQTTQYAPSVHSPEPSIDSEAEAKPSAPSPAASAAPSRPISPAVPPAHLRHESAQSAQLVPMLNIPDHGPQHDPEDETTKLESKASAIWCTLVLRMLCWLLLHDFNKKDVQIPKSELLGSRLPVYIA</sequence>
<evidence type="ECO:0000313" key="1">
    <source>
        <dbReference type="EMBL" id="KAH6640129.1"/>
    </source>
</evidence>
<name>A0ACB7PEA9_9PEZI</name>
<protein>
    <submittedName>
        <fullName evidence="1">Uncharacterized protein</fullName>
    </submittedName>
</protein>
<dbReference type="Proteomes" id="UP000724584">
    <property type="component" value="Unassembled WGS sequence"/>
</dbReference>
<dbReference type="EMBL" id="JAGIZQ010000002">
    <property type="protein sequence ID" value="KAH6640129.1"/>
    <property type="molecule type" value="Genomic_DNA"/>
</dbReference>
<evidence type="ECO:0000313" key="2">
    <source>
        <dbReference type="Proteomes" id="UP000724584"/>
    </source>
</evidence>
<gene>
    <name evidence="1" type="ORF">F5144DRAFT_589675</name>
</gene>
<comment type="caution">
    <text evidence="1">The sequence shown here is derived from an EMBL/GenBank/DDBJ whole genome shotgun (WGS) entry which is preliminary data.</text>
</comment>